<evidence type="ECO:0000256" key="1">
    <source>
        <dbReference type="ARBA" id="ARBA00023125"/>
    </source>
</evidence>
<keyword evidence="1" id="KW-0238">DNA-binding</keyword>
<feature type="domain" description="HTH tetR-type" evidence="2">
    <location>
        <begin position="29"/>
        <end position="67"/>
    </location>
</feature>
<dbReference type="InterPro" id="IPR001647">
    <property type="entry name" value="HTH_TetR"/>
</dbReference>
<dbReference type="Pfam" id="PF00440">
    <property type="entry name" value="TetR_N"/>
    <property type="match status" value="1"/>
</dbReference>
<evidence type="ECO:0000313" key="3">
    <source>
        <dbReference type="EMBL" id="BBO86358.1"/>
    </source>
</evidence>
<reference evidence="3 4" key="1">
    <citation type="submission" date="2019-11" db="EMBL/GenBank/DDBJ databases">
        <title>Comparative genomics of hydrocarbon-degrading Desulfosarcina strains.</title>
        <authorList>
            <person name="Watanabe M."/>
            <person name="Kojima H."/>
            <person name="Fukui M."/>
        </authorList>
    </citation>
    <scope>NUCLEOTIDE SEQUENCE [LARGE SCALE GENOMIC DNA]</scope>
    <source>
        <strain evidence="3 4">28bB2T</strain>
    </source>
</reference>
<organism evidence="3 4">
    <name type="scientific">Desulfosarcina ovata subsp. sediminis</name>
    <dbReference type="NCBI Taxonomy" id="885957"/>
    <lineage>
        <taxon>Bacteria</taxon>
        <taxon>Pseudomonadati</taxon>
        <taxon>Thermodesulfobacteriota</taxon>
        <taxon>Desulfobacteria</taxon>
        <taxon>Desulfobacterales</taxon>
        <taxon>Desulfosarcinaceae</taxon>
        <taxon>Desulfosarcina</taxon>
    </lineage>
</organism>
<evidence type="ECO:0000259" key="2">
    <source>
        <dbReference type="Pfam" id="PF00440"/>
    </source>
</evidence>
<dbReference type="EMBL" id="AP021876">
    <property type="protein sequence ID" value="BBO86358.1"/>
    <property type="molecule type" value="Genomic_DNA"/>
</dbReference>
<name>A0A5K8A1U8_9BACT</name>
<dbReference type="GO" id="GO:0003677">
    <property type="term" value="F:DNA binding"/>
    <property type="evidence" value="ECO:0007669"/>
    <property type="project" value="UniProtKB-KW"/>
</dbReference>
<protein>
    <recommendedName>
        <fullName evidence="2">HTH tetR-type domain-containing protein</fullName>
    </recommendedName>
</protein>
<sequence length="90" mass="10112">MAKISYIVKGLVWDNNCTDMGLIGHPTHLFFSIGANGATMPEIDNRAIVAKGTIYGYDINKQDLFISLMEEFSHAIFLPCRRVTSRQPYS</sequence>
<evidence type="ECO:0000313" key="4">
    <source>
        <dbReference type="Proteomes" id="UP000425960"/>
    </source>
</evidence>
<dbReference type="SUPFAM" id="SSF46689">
    <property type="entry name" value="Homeodomain-like"/>
    <property type="match status" value="1"/>
</dbReference>
<dbReference type="Proteomes" id="UP000425960">
    <property type="component" value="Chromosome"/>
</dbReference>
<proteinExistence type="predicted"/>
<accession>A0A5K8A1U8</accession>
<gene>
    <name evidence="3" type="ORF">DSCO28_69240</name>
</gene>
<dbReference type="Gene3D" id="1.10.357.10">
    <property type="entry name" value="Tetracycline Repressor, domain 2"/>
    <property type="match status" value="1"/>
</dbReference>
<dbReference type="AlphaFoldDB" id="A0A5K8A1U8"/>
<dbReference type="InterPro" id="IPR009057">
    <property type="entry name" value="Homeodomain-like_sf"/>
</dbReference>
<dbReference type="KEGG" id="dov:DSCO28_69240"/>